<dbReference type="SUPFAM" id="SSF48230">
    <property type="entry name" value="Chondroitin AC/alginate lyase"/>
    <property type="match status" value="1"/>
</dbReference>
<evidence type="ECO:0000259" key="6">
    <source>
        <dbReference type="Pfam" id="PF07940"/>
    </source>
</evidence>
<evidence type="ECO:0000256" key="5">
    <source>
        <dbReference type="SAM" id="SignalP"/>
    </source>
</evidence>
<keyword evidence="8" id="KW-1185">Reference proteome</keyword>
<comment type="subcellular location">
    <subcellularLocation>
        <location evidence="1">Periplasm</location>
    </subcellularLocation>
</comment>
<dbReference type="Gene3D" id="1.50.10.100">
    <property type="entry name" value="Chondroitin AC/alginate lyase"/>
    <property type="match status" value="1"/>
</dbReference>
<name>A0AA41YAN3_9BACT</name>
<dbReference type="GO" id="GO:0016829">
    <property type="term" value="F:lyase activity"/>
    <property type="evidence" value="ECO:0007669"/>
    <property type="project" value="UniProtKB-KW"/>
</dbReference>
<proteinExistence type="predicted"/>
<keyword evidence="4" id="KW-0456">Lyase</keyword>
<feature type="signal peptide" evidence="5">
    <location>
        <begin position="1"/>
        <end position="18"/>
    </location>
</feature>
<comment type="caution">
    <text evidence="7">The sequence shown here is derived from an EMBL/GenBank/DDBJ whole genome shotgun (WGS) entry which is preliminary data.</text>
</comment>
<evidence type="ECO:0000256" key="1">
    <source>
        <dbReference type="ARBA" id="ARBA00004418"/>
    </source>
</evidence>
<evidence type="ECO:0000256" key="3">
    <source>
        <dbReference type="ARBA" id="ARBA00022764"/>
    </source>
</evidence>
<organism evidence="7 8">
    <name type="scientific">Gaoshiqia sediminis</name>
    <dbReference type="NCBI Taxonomy" id="2986998"/>
    <lineage>
        <taxon>Bacteria</taxon>
        <taxon>Pseudomonadati</taxon>
        <taxon>Bacteroidota</taxon>
        <taxon>Bacteroidia</taxon>
        <taxon>Marinilabiliales</taxon>
        <taxon>Prolixibacteraceae</taxon>
        <taxon>Gaoshiqia</taxon>
    </lineage>
</organism>
<evidence type="ECO:0000313" key="7">
    <source>
        <dbReference type="EMBL" id="MCW0482395.1"/>
    </source>
</evidence>
<protein>
    <submittedName>
        <fullName evidence="7">Heparinase II/III family protein</fullName>
    </submittedName>
</protein>
<dbReference type="GO" id="GO:0042597">
    <property type="term" value="C:periplasmic space"/>
    <property type="evidence" value="ECO:0007669"/>
    <property type="project" value="UniProtKB-SubCell"/>
</dbReference>
<keyword evidence="3" id="KW-0574">Periplasm</keyword>
<dbReference type="Proteomes" id="UP001163821">
    <property type="component" value="Unassembled WGS sequence"/>
</dbReference>
<evidence type="ECO:0000256" key="4">
    <source>
        <dbReference type="ARBA" id="ARBA00023239"/>
    </source>
</evidence>
<evidence type="ECO:0000313" key="8">
    <source>
        <dbReference type="Proteomes" id="UP001163821"/>
    </source>
</evidence>
<feature type="chain" id="PRO_5041258764" evidence="5">
    <location>
        <begin position="19"/>
        <end position="765"/>
    </location>
</feature>
<dbReference type="AlphaFoldDB" id="A0AA41YAN3"/>
<dbReference type="PROSITE" id="PS51257">
    <property type="entry name" value="PROKAR_LIPOPROTEIN"/>
    <property type="match status" value="1"/>
</dbReference>
<evidence type="ECO:0000256" key="2">
    <source>
        <dbReference type="ARBA" id="ARBA00022729"/>
    </source>
</evidence>
<keyword evidence="2 5" id="KW-0732">Signal</keyword>
<sequence>MKKLIVLLLFSFMSCALIAQKRAYLLHTDANIDRLKKLIEKNEEVRDAWNQQKEAADEMLERDRLGAADCPVLGLVYRMTREDKYAEAIKKILLDQVNKTTWEGSELLSRTPSWQGGLGVAHNSFFLSIGFDCIYNYLSASERKEVAEGLARFGVQPQMHDWLNAETNIHTFDTMGHNWWSACVYIAGFTSLAIRNEVPEADSWLKEIEATAPEWFNYAGDLLQNKIPTFDRNGGFWEGINYANFGVSQYLIFRLALGNVMPKFKQSDIPILDKVTDFFISTTYYVENGKPMSVNFGDGHFDRNGNACAVLLWNLGYHKNRYAWYINQVAHGNDKEGLQLGTPNGLILYPELPKLADDYKPDLGNSFIYPDMGWATLRNSWDENATMLAVKSGLTWNHAHADAGSYILFHNGKNLIIDSGNSSYGNPLYTEYYCQSEAHNVVLFNGEGESRKSPYFGSVTHASIHNLVDGDKFKYVLANATGPYSNILNRNYRSFLWVGDVILVIDDLLAREPGKFEWLLHYNGESKRRGLDLSVKQDNAEVLVRPLYPETFPDGGLPHDFPEKMTIEERLGYEDHHPENRVPYWSISHFQDTERTKFITAIILKTDENKEELPLIERFEGKDFLGVRITQNGETTEVYFNLMADGRIKHRNSIIDMNGWETDAYLTAMTFKEGADLNNADNIRDLFMTHGSYLRRDGQVLIHALSKYTTEIENFGQSPEMIFQGQSGVYLSVYNKNSGKSILMNDSRVDGDYDSKLKLTKIKID</sequence>
<dbReference type="PANTHER" id="PTHR39210:SF1">
    <property type="entry name" value="HEPARIN-SULFATE LYASE"/>
    <property type="match status" value="1"/>
</dbReference>
<dbReference type="PANTHER" id="PTHR39210">
    <property type="entry name" value="HEPARIN-SULFATE LYASE"/>
    <property type="match status" value="1"/>
</dbReference>
<dbReference type="RefSeq" id="WP_282590998.1">
    <property type="nucleotide sequence ID" value="NZ_JAPAAF010000006.1"/>
</dbReference>
<accession>A0AA41YAN3</accession>
<dbReference type="InterPro" id="IPR008929">
    <property type="entry name" value="Chondroitin_lyas"/>
</dbReference>
<gene>
    <name evidence="7" type="ORF">N2K84_06615</name>
</gene>
<reference evidence="7" key="1">
    <citation type="submission" date="2022-10" db="EMBL/GenBank/DDBJ databases">
        <title>Gaoshiqiia sediminis gen. nov., sp. nov., isolated from coastal sediment.</title>
        <authorList>
            <person name="Yu W.X."/>
            <person name="Mu D.S."/>
            <person name="Du J.Z."/>
            <person name="Liang Y.Q."/>
        </authorList>
    </citation>
    <scope>NUCLEOTIDE SEQUENCE</scope>
    <source>
        <strain evidence="7">A06</strain>
    </source>
</reference>
<dbReference type="Pfam" id="PF07940">
    <property type="entry name" value="Hepar_II_III_C"/>
    <property type="match status" value="1"/>
</dbReference>
<dbReference type="Gene3D" id="2.70.98.70">
    <property type="match status" value="1"/>
</dbReference>
<dbReference type="EMBL" id="JAPAAF010000006">
    <property type="protein sequence ID" value="MCW0482395.1"/>
    <property type="molecule type" value="Genomic_DNA"/>
</dbReference>
<dbReference type="InterPro" id="IPR012480">
    <property type="entry name" value="Hepar_II_III_C"/>
</dbReference>
<feature type="domain" description="Heparinase II/III-like C-terminal" evidence="6">
    <location>
        <begin position="366"/>
        <end position="544"/>
    </location>
</feature>